<gene>
    <name evidence="2" type="ORF">BXZ70DRAFT_932405</name>
</gene>
<name>A0A8K0UQ62_9AGAR</name>
<dbReference type="EMBL" id="JAEVFJ010000011">
    <property type="protein sequence ID" value="KAH8101902.1"/>
    <property type="molecule type" value="Genomic_DNA"/>
</dbReference>
<proteinExistence type="predicted"/>
<evidence type="ECO:0000256" key="1">
    <source>
        <dbReference type="SAM" id="MobiDB-lite"/>
    </source>
</evidence>
<protein>
    <submittedName>
        <fullName evidence="2">Uncharacterized protein</fullName>
    </submittedName>
</protein>
<dbReference type="AlphaFoldDB" id="A0A8K0UQ62"/>
<evidence type="ECO:0000313" key="3">
    <source>
        <dbReference type="Proteomes" id="UP000813824"/>
    </source>
</evidence>
<feature type="region of interest" description="Disordered" evidence="1">
    <location>
        <begin position="177"/>
        <end position="323"/>
    </location>
</feature>
<keyword evidence="3" id="KW-1185">Reference proteome</keyword>
<accession>A0A8K0UQ62</accession>
<feature type="compositionally biased region" description="Low complexity" evidence="1">
    <location>
        <begin position="190"/>
        <end position="210"/>
    </location>
</feature>
<feature type="compositionally biased region" description="Pro residues" evidence="1">
    <location>
        <begin position="277"/>
        <end position="287"/>
    </location>
</feature>
<comment type="caution">
    <text evidence="2">The sequence shown here is derived from an EMBL/GenBank/DDBJ whole genome shotgun (WGS) entry which is preliminary data.</text>
</comment>
<sequence>MLLILLRTMMKRYFAKKVKSPPITDEVERQFRKTERDRTQTYECIRRQQQYDFALATESWLNSESIRAEVFHRIVREALDDYYSLQQQRAAEFGKMLETHDKLARADDAQRQARFDEDMSERTRLFQAAQERRKVAISQYAAYRDRLYEEGRHGRQVETEKLVDFLRELFGKVMREAESARAEPARGNQTTTGNTSPTTESLSTPTLPELQIPTINASGHPESAASTISTSPSTSDVMPPPPSTPPSPHSDRPRSSSRHASGEGSRSPNTPFRSSPPQTPKVPPPGTLPNSTTINGNQIHGTPVVSDTYIDCPPEALPKDRARGIGEESVRAPTFEPSAGHGISRQSKPWSGLDIEFDDCETRRTSTFTHDRNTRLDLVCQIKDFIRQSGEKRSSQFVSVLKQFDTLIERLKASCSMTLLVHENSYDRPEVLRQQKFLDAQTCMDFLFEDMMSMMGEEASSMQEIQRNHDMAHIDKVDALLNSMGAMVDERRAPSPTTRPNIPFPLPPTQRVRQDESRKEWPMFLPPPLVDPPSQPVFMEPFSIQALFDNDGIISNELPIASDIPKFSIPNTSGFITSDEQELPARSLGNTNHSKMFQRHSAMFLRGQTHRDTLFRTELHQYHQEIAALEVKAGFMFKRDLRDFKEQLSSAWLAHTTKFNTFLMETNSTLGNHEQLRLDWSRSAQDERRATFGKSQREKHQAFVERRERVRSEDLDLEATIARNFLVWKEEKFIDAERMAERWQRTLKTPKEPGSMVDVTDGL</sequence>
<reference evidence="2" key="1">
    <citation type="journal article" date="2021" name="New Phytol.">
        <title>Evolutionary innovations through gain and loss of genes in the ectomycorrhizal Boletales.</title>
        <authorList>
            <person name="Wu G."/>
            <person name="Miyauchi S."/>
            <person name="Morin E."/>
            <person name="Kuo A."/>
            <person name="Drula E."/>
            <person name="Varga T."/>
            <person name="Kohler A."/>
            <person name="Feng B."/>
            <person name="Cao Y."/>
            <person name="Lipzen A."/>
            <person name="Daum C."/>
            <person name="Hundley H."/>
            <person name="Pangilinan J."/>
            <person name="Johnson J."/>
            <person name="Barry K."/>
            <person name="LaButti K."/>
            <person name="Ng V."/>
            <person name="Ahrendt S."/>
            <person name="Min B."/>
            <person name="Choi I.G."/>
            <person name="Park H."/>
            <person name="Plett J.M."/>
            <person name="Magnuson J."/>
            <person name="Spatafora J.W."/>
            <person name="Nagy L.G."/>
            <person name="Henrissat B."/>
            <person name="Grigoriev I.V."/>
            <person name="Yang Z.L."/>
            <person name="Xu J."/>
            <person name="Martin F.M."/>
        </authorList>
    </citation>
    <scope>NUCLEOTIDE SEQUENCE</scope>
    <source>
        <strain evidence="2">KKN 215</strain>
    </source>
</reference>
<feature type="compositionally biased region" description="Low complexity" evidence="1">
    <location>
        <begin position="223"/>
        <end position="237"/>
    </location>
</feature>
<feature type="region of interest" description="Disordered" evidence="1">
    <location>
        <begin position="491"/>
        <end position="510"/>
    </location>
</feature>
<organism evidence="2 3">
    <name type="scientific">Cristinia sonorae</name>
    <dbReference type="NCBI Taxonomy" id="1940300"/>
    <lineage>
        <taxon>Eukaryota</taxon>
        <taxon>Fungi</taxon>
        <taxon>Dikarya</taxon>
        <taxon>Basidiomycota</taxon>
        <taxon>Agaricomycotina</taxon>
        <taxon>Agaricomycetes</taxon>
        <taxon>Agaricomycetidae</taxon>
        <taxon>Agaricales</taxon>
        <taxon>Pleurotineae</taxon>
        <taxon>Stephanosporaceae</taxon>
        <taxon>Cristinia</taxon>
    </lineage>
</organism>
<feature type="compositionally biased region" description="Polar residues" evidence="1">
    <location>
        <begin position="290"/>
        <end position="300"/>
    </location>
</feature>
<feature type="compositionally biased region" description="Polar residues" evidence="1">
    <location>
        <begin position="264"/>
        <end position="275"/>
    </location>
</feature>
<feature type="compositionally biased region" description="Pro residues" evidence="1">
    <location>
        <begin position="238"/>
        <end position="248"/>
    </location>
</feature>
<dbReference type="Proteomes" id="UP000813824">
    <property type="component" value="Unassembled WGS sequence"/>
</dbReference>
<evidence type="ECO:0000313" key="2">
    <source>
        <dbReference type="EMBL" id="KAH8101902.1"/>
    </source>
</evidence>